<feature type="transmembrane region" description="Helical" evidence="1">
    <location>
        <begin position="45"/>
        <end position="64"/>
    </location>
</feature>
<feature type="transmembrane region" description="Helical" evidence="1">
    <location>
        <begin position="179"/>
        <end position="197"/>
    </location>
</feature>
<organism evidence="2 3">
    <name type="scientific">Neoroseomonas lacus</name>
    <dbReference type="NCBI Taxonomy" id="287609"/>
    <lineage>
        <taxon>Bacteria</taxon>
        <taxon>Pseudomonadati</taxon>
        <taxon>Pseudomonadota</taxon>
        <taxon>Alphaproteobacteria</taxon>
        <taxon>Acetobacterales</taxon>
        <taxon>Acetobacteraceae</taxon>
        <taxon>Neoroseomonas</taxon>
    </lineage>
</organism>
<comment type="caution">
    <text evidence="2">The sequence shown here is derived from an EMBL/GenBank/DDBJ whole genome shotgun (WGS) entry which is preliminary data.</text>
</comment>
<dbReference type="AlphaFoldDB" id="A0A917KXY3"/>
<gene>
    <name evidence="2" type="ORF">GCM10011320_48770</name>
</gene>
<evidence type="ECO:0000256" key="1">
    <source>
        <dbReference type="SAM" id="Phobius"/>
    </source>
</evidence>
<keyword evidence="3" id="KW-1185">Reference proteome</keyword>
<protein>
    <recommendedName>
        <fullName evidence="4">DUF2189 domain-containing protein</fullName>
    </recommendedName>
</protein>
<feature type="transmembrane region" description="Helical" evidence="1">
    <location>
        <begin position="154"/>
        <end position="173"/>
    </location>
</feature>
<evidence type="ECO:0000313" key="2">
    <source>
        <dbReference type="EMBL" id="GGJ35211.1"/>
    </source>
</evidence>
<evidence type="ECO:0008006" key="4">
    <source>
        <dbReference type="Google" id="ProtNLM"/>
    </source>
</evidence>
<dbReference type="InterPro" id="IPR018692">
    <property type="entry name" value="DUF2189"/>
</dbReference>
<feature type="transmembrane region" description="Helical" evidence="1">
    <location>
        <begin position="116"/>
        <end position="142"/>
    </location>
</feature>
<reference evidence="2" key="2">
    <citation type="submission" date="2020-09" db="EMBL/GenBank/DDBJ databases">
        <authorList>
            <person name="Sun Q."/>
            <person name="Zhou Y."/>
        </authorList>
    </citation>
    <scope>NUCLEOTIDE SEQUENCE</scope>
    <source>
        <strain evidence="2">CGMCC 1.3617</strain>
    </source>
</reference>
<reference evidence="2" key="1">
    <citation type="journal article" date="2014" name="Int. J. Syst. Evol. Microbiol.">
        <title>Complete genome sequence of Corynebacterium casei LMG S-19264T (=DSM 44701T), isolated from a smear-ripened cheese.</title>
        <authorList>
            <consortium name="US DOE Joint Genome Institute (JGI-PGF)"/>
            <person name="Walter F."/>
            <person name="Albersmeier A."/>
            <person name="Kalinowski J."/>
            <person name="Ruckert C."/>
        </authorList>
    </citation>
    <scope>NUCLEOTIDE SEQUENCE</scope>
    <source>
        <strain evidence="2">CGMCC 1.3617</strain>
    </source>
</reference>
<name>A0A917KXY3_9PROT</name>
<dbReference type="Pfam" id="PF09955">
    <property type="entry name" value="DUF2189"/>
    <property type="match status" value="1"/>
</dbReference>
<keyword evidence="1" id="KW-1133">Transmembrane helix</keyword>
<evidence type="ECO:0000313" key="3">
    <source>
        <dbReference type="Proteomes" id="UP000661507"/>
    </source>
</evidence>
<accession>A0A917KXY3</accession>
<keyword evidence="1" id="KW-0812">Transmembrane</keyword>
<proteinExistence type="predicted"/>
<dbReference type="EMBL" id="BMKW01000014">
    <property type="protein sequence ID" value="GGJ35211.1"/>
    <property type="molecule type" value="Genomic_DNA"/>
</dbReference>
<sequence>MAQVSLASEANPDQVEPVVRAIGFSDIRIALTKGYEDFMEMPTQLIFLGVIYPIVGFVAARAASGGALLPLLYPLVAGLSLMGPIAALGIYELSRRHEKGLPTTWLNTFDVLRSPAIGSIAALGVVMCVIFVAWLFAAQAVYRGTMGDELPDSFWALLGQVLTTGAGWSLILWGNMVGFFFALLILTLTVVSFPLLLDRNVGLRVAVRTSIRAVLRNPVPMAAWGIIVALLLALGCLPLFVGLAVVMPVLGHATWHLYRRVVDA</sequence>
<keyword evidence="1" id="KW-0472">Membrane</keyword>
<feature type="transmembrane region" description="Helical" evidence="1">
    <location>
        <begin position="218"/>
        <end position="250"/>
    </location>
</feature>
<dbReference type="RefSeq" id="WP_188971732.1">
    <property type="nucleotide sequence ID" value="NZ_BMKW01000014.1"/>
</dbReference>
<feature type="transmembrane region" description="Helical" evidence="1">
    <location>
        <begin position="71"/>
        <end position="91"/>
    </location>
</feature>
<dbReference type="Proteomes" id="UP000661507">
    <property type="component" value="Unassembled WGS sequence"/>
</dbReference>